<reference evidence="2" key="1">
    <citation type="submission" date="2017-01" db="EMBL/GenBank/DDBJ databases">
        <authorList>
            <person name="Varghese N."/>
            <person name="Submissions S."/>
        </authorList>
    </citation>
    <scope>NUCLEOTIDE SEQUENCE [LARGE SCALE GENOMIC DNA]</scope>
    <source>
        <strain evidence="2">DSM 45196</strain>
    </source>
</reference>
<evidence type="ECO:0000313" key="1">
    <source>
        <dbReference type="EMBL" id="SIT15528.1"/>
    </source>
</evidence>
<dbReference type="RefSeq" id="WP_076526324.1">
    <property type="nucleotide sequence ID" value="NZ_CP048103.1"/>
</dbReference>
<keyword evidence="2" id="KW-1185">Reference proteome</keyword>
<protein>
    <submittedName>
        <fullName evidence="1">Uncharacterized protein</fullName>
    </submittedName>
</protein>
<dbReference type="Proteomes" id="UP000186795">
    <property type="component" value="Unassembled WGS sequence"/>
</dbReference>
<name>A0A1N7PY35_9BACL</name>
<evidence type="ECO:0000313" key="2">
    <source>
        <dbReference type="Proteomes" id="UP000186795"/>
    </source>
</evidence>
<gene>
    <name evidence="1" type="ORF">SAMN05421790_1161</name>
</gene>
<dbReference type="AlphaFoldDB" id="A0A1N7PY35"/>
<sequence>MIQSVRWWRVRVAMWVPEMVVREELRKGRWRPAHVEGISFRRPISLCFREGAELFPLRQNFGNGGRRKAGRELLKSVR</sequence>
<organism evidence="1 2">
    <name type="scientific">Kroppenstedtia eburnea</name>
    <dbReference type="NCBI Taxonomy" id="714067"/>
    <lineage>
        <taxon>Bacteria</taxon>
        <taxon>Bacillati</taxon>
        <taxon>Bacillota</taxon>
        <taxon>Bacilli</taxon>
        <taxon>Bacillales</taxon>
        <taxon>Thermoactinomycetaceae</taxon>
        <taxon>Kroppenstedtia</taxon>
    </lineage>
</organism>
<accession>A0A1N7PY35</accession>
<dbReference type="EMBL" id="FTOD01000016">
    <property type="protein sequence ID" value="SIT15528.1"/>
    <property type="molecule type" value="Genomic_DNA"/>
</dbReference>
<proteinExistence type="predicted"/>